<feature type="compositionally biased region" description="Polar residues" evidence="8">
    <location>
        <begin position="1018"/>
        <end position="1028"/>
    </location>
</feature>
<evidence type="ECO:0000256" key="4">
    <source>
        <dbReference type="ARBA" id="ARBA00022737"/>
    </source>
</evidence>
<dbReference type="SUPFAM" id="SSF57850">
    <property type="entry name" value="RING/U-box"/>
    <property type="match status" value="2"/>
</dbReference>
<evidence type="ECO:0000256" key="8">
    <source>
        <dbReference type="SAM" id="MobiDB-lite"/>
    </source>
</evidence>
<dbReference type="GO" id="GO:0008270">
    <property type="term" value="F:zinc ion binding"/>
    <property type="evidence" value="ECO:0007669"/>
    <property type="project" value="UniProtKB-KW"/>
</dbReference>
<reference evidence="10 11" key="1">
    <citation type="journal article" date="2020" name="ISME J.">
        <title>Uncovering the hidden diversity of litter-decomposition mechanisms in mushroom-forming fungi.</title>
        <authorList>
            <person name="Floudas D."/>
            <person name="Bentzer J."/>
            <person name="Ahren D."/>
            <person name="Johansson T."/>
            <person name="Persson P."/>
            <person name="Tunlid A."/>
        </authorList>
    </citation>
    <scope>NUCLEOTIDE SEQUENCE [LARGE SCALE GENOMIC DNA]</scope>
    <source>
        <strain evidence="10 11">CBS 101986</strain>
    </source>
</reference>
<evidence type="ECO:0000256" key="5">
    <source>
        <dbReference type="ARBA" id="ARBA00022771"/>
    </source>
</evidence>
<evidence type="ECO:0000256" key="2">
    <source>
        <dbReference type="ARBA" id="ARBA00022679"/>
    </source>
</evidence>
<dbReference type="CDD" id="cd16630">
    <property type="entry name" value="RING-HC_RBR_RNF216"/>
    <property type="match status" value="1"/>
</dbReference>
<protein>
    <recommendedName>
        <fullName evidence="9">RING-type domain-containing protein</fullName>
    </recommendedName>
</protein>
<dbReference type="PANTHER" id="PTHR22770">
    <property type="entry name" value="UBIQUITIN CONJUGATING ENZYME 7 INTERACTING PROTEIN-RELATED"/>
    <property type="match status" value="1"/>
</dbReference>
<dbReference type="CDD" id="cd20353">
    <property type="entry name" value="Rcat_RBR_RNF216"/>
    <property type="match status" value="1"/>
</dbReference>
<dbReference type="AlphaFoldDB" id="A0A8H5ATS5"/>
<keyword evidence="4" id="KW-0677">Repeat</keyword>
<dbReference type="GO" id="GO:0016740">
    <property type="term" value="F:transferase activity"/>
    <property type="evidence" value="ECO:0007669"/>
    <property type="project" value="UniProtKB-KW"/>
</dbReference>
<evidence type="ECO:0000256" key="6">
    <source>
        <dbReference type="ARBA" id="ARBA00022786"/>
    </source>
</evidence>
<keyword evidence="2" id="KW-0808">Transferase</keyword>
<dbReference type="InterPro" id="IPR051628">
    <property type="entry name" value="LUBAC_E3_Ligases"/>
</dbReference>
<dbReference type="Gene3D" id="3.30.40.10">
    <property type="entry name" value="Zinc/RING finger domain, C3HC4 (zinc finger)"/>
    <property type="match status" value="1"/>
</dbReference>
<sequence length="1028" mass="112632">MTFFSHSSSGVCCDLYSALTSLARLVTSCANELMFGFTDAMAAAQNAFTFTFPRAAGAPAVPPREHIEESRQQDPQLPKRQQPIAAPQRDPWAFMLAPPMPQGSELVKPQAPPAPVVRAPQLGAGPAAGVNSAGANPARVQHRPIMIPSVLAAAAAVPPALAEPSQRPGAFTFVFPRGAATALQDQPRAPGPVVPPVAQVQPQLAPRLQPTPLVLPVGVEQQPPALRQDAQGPAAPAAVQVPPAQAIAPPVRAPVPPPAPAAQPVPIAPPAQAQPPVPVPPLAPILTREQRVERAIAQITEILPDVEPGYLLAHVTTYIDAMGDRTTEHVLGILFEADATREGGYPRVVPERIRARPAPRAQVQLQAQERDPQPVPGGSNLGVRVRADGGQGPAGQQRINEPANKKVKVKEVVDYEDINRRSPSEAYRRLSLHYLRLAFPFLPKNIVTIALLQHNNLYAPTYLNLYAAERRYTAFPVRDERPYRCNSTKYNATPERRALVQVWDEAFGDEWSWVEVRQGRSLNIAYSYACVRGSHGAPGHVAAEDLAHELRVPAPGVGPARIPPPAQVAVPPVPVPVLGEVVPPAVDNGKGKQRAVDVEMAPPIEEQPVEDEGDIECGCCFSNYTFDKMVQCPDTHLFCCDCVSQYAATQLGEHNTSLVCMHSESDCKLPFPESELRRVLTPTLMALYSRLTAQRAVAAAGLDGLEECPFCDWQCVIDAPIEMDRLFRCGNEEGGCGVVSCRECKKKDHLPKTCKEMEEDQVLDGQHAIEEAMTRALMRNCPNPKCKKAFVKETGCNKMTCPHCRTLSCYVCRQIITGYGHFDVMPGAAANTAIAGRCKLWESVEERHANEVRAAAERAAEELRRANPEIDHEAIKVDIPVAPPPAPAAAPAGRLAVPAPVVNPQQLLQQQQQAAQLRFQQELMRQRVQEEQRRQRERQAEVVRQERERQAELRRQRKKREQEAREIRRQEARRIRLQQQDQAQRAALAAAYNAERLAAMNPGSLVRALPPVMHPHGTDQNNRGQREQ</sequence>
<keyword evidence="6" id="KW-0833">Ubl conjugation pathway</keyword>
<feature type="compositionally biased region" description="Basic and acidic residues" evidence="8">
    <location>
        <begin position="63"/>
        <end position="72"/>
    </location>
</feature>
<comment type="pathway">
    <text evidence="1">Protein modification; protein ubiquitination.</text>
</comment>
<evidence type="ECO:0000259" key="9">
    <source>
        <dbReference type="PROSITE" id="PS51873"/>
    </source>
</evidence>
<evidence type="ECO:0000256" key="7">
    <source>
        <dbReference type="ARBA" id="ARBA00022833"/>
    </source>
</evidence>
<dbReference type="Gene3D" id="1.20.120.1750">
    <property type="match status" value="1"/>
</dbReference>
<name>A0A8H5ATS5_9AGAR</name>
<feature type="region of interest" description="Disordered" evidence="8">
    <location>
        <begin position="59"/>
        <end position="85"/>
    </location>
</feature>
<comment type="caution">
    <text evidence="10">The sequence shown here is derived from an EMBL/GenBank/DDBJ whole genome shotgun (WGS) entry which is preliminary data.</text>
</comment>
<evidence type="ECO:0000256" key="1">
    <source>
        <dbReference type="ARBA" id="ARBA00004906"/>
    </source>
</evidence>
<dbReference type="Proteomes" id="UP000567179">
    <property type="component" value="Unassembled WGS sequence"/>
</dbReference>
<organism evidence="10 11">
    <name type="scientific">Psilocybe cf. subviscida</name>
    <dbReference type="NCBI Taxonomy" id="2480587"/>
    <lineage>
        <taxon>Eukaryota</taxon>
        <taxon>Fungi</taxon>
        <taxon>Dikarya</taxon>
        <taxon>Basidiomycota</taxon>
        <taxon>Agaricomycotina</taxon>
        <taxon>Agaricomycetes</taxon>
        <taxon>Agaricomycetidae</taxon>
        <taxon>Agaricales</taxon>
        <taxon>Agaricineae</taxon>
        <taxon>Strophariaceae</taxon>
        <taxon>Psilocybe</taxon>
    </lineage>
</organism>
<dbReference type="OrthoDB" id="10009520at2759"/>
<dbReference type="PROSITE" id="PS51873">
    <property type="entry name" value="TRIAD"/>
    <property type="match status" value="1"/>
</dbReference>
<dbReference type="PANTHER" id="PTHR22770:SF47">
    <property type="entry name" value="E3 UBIQUITIN-PROTEIN LIGASE RNF216"/>
    <property type="match status" value="1"/>
</dbReference>
<keyword evidence="11" id="KW-1185">Reference proteome</keyword>
<dbReference type="InterPro" id="IPR047544">
    <property type="entry name" value="RING-HC_RBR_RNF216"/>
</dbReference>
<feature type="region of interest" description="Disordered" evidence="8">
    <location>
        <begin position="1008"/>
        <end position="1028"/>
    </location>
</feature>
<keyword evidence="3" id="KW-0479">Metal-binding</keyword>
<keyword evidence="7" id="KW-0862">Zinc</keyword>
<feature type="domain" description="RING-type" evidence="9">
    <location>
        <begin position="613"/>
        <end position="842"/>
    </location>
</feature>
<accession>A0A8H5ATS5</accession>
<dbReference type="Pfam" id="PF26200">
    <property type="entry name" value="Rcat_RNF216"/>
    <property type="match status" value="1"/>
</dbReference>
<proteinExistence type="predicted"/>
<evidence type="ECO:0000313" key="11">
    <source>
        <dbReference type="Proteomes" id="UP000567179"/>
    </source>
</evidence>
<keyword evidence="5" id="KW-0863">Zinc-finger</keyword>
<feature type="region of interest" description="Disordered" evidence="8">
    <location>
        <begin position="932"/>
        <end position="965"/>
    </location>
</feature>
<dbReference type="InterPro" id="IPR047545">
    <property type="entry name" value="BRcat_RBR_RNF216"/>
</dbReference>
<dbReference type="InterPro" id="IPR013083">
    <property type="entry name" value="Znf_RING/FYVE/PHD"/>
</dbReference>
<dbReference type="CDD" id="cd20339">
    <property type="entry name" value="BRcat_RBR_RNF216"/>
    <property type="match status" value="1"/>
</dbReference>
<gene>
    <name evidence="10" type="ORF">D9619_007629</name>
</gene>
<dbReference type="InterPro" id="IPR047546">
    <property type="entry name" value="Rcat_RBR_RNF216"/>
</dbReference>
<dbReference type="EMBL" id="JAACJJ010000057">
    <property type="protein sequence ID" value="KAF5310779.1"/>
    <property type="molecule type" value="Genomic_DNA"/>
</dbReference>
<evidence type="ECO:0000313" key="10">
    <source>
        <dbReference type="EMBL" id="KAF5310779.1"/>
    </source>
</evidence>
<dbReference type="InterPro" id="IPR044066">
    <property type="entry name" value="TRIAD_supradom"/>
</dbReference>
<evidence type="ECO:0000256" key="3">
    <source>
        <dbReference type="ARBA" id="ARBA00022723"/>
    </source>
</evidence>